<dbReference type="InterPro" id="IPR051315">
    <property type="entry name" value="Bact_Chemotaxis_CheA"/>
</dbReference>
<dbReference type="SUPFAM" id="SSF55052">
    <property type="entry name" value="CheY-binding domain of CheA"/>
    <property type="match status" value="1"/>
</dbReference>
<dbReference type="PROSITE" id="PS50851">
    <property type="entry name" value="CHEW"/>
    <property type="match status" value="1"/>
</dbReference>
<name>F1THM6_9FIRM</name>
<dbReference type="SMART" id="SM00073">
    <property type="entry name" value="HPT"/>
    <property type="match status" value="1"/>
</dbReference>
<keyword evidence="10" id="KW-0902">Two-component regulatory system</keyword>
<dbReference type="OrthoDB" id="9803176at2"/>
<dbReference type="CDD" id="cd00088">
    <property type="entry name" value="HPT"/>
    <property type="match status" value="1"/>
</dbReference>
<keyword evidence="9" id="KW-0067">ATP-binding</keyword>
<keyword evidence="17" id="KW-1185">Reference proteome</keyword>
<dbReference type="PRINTS" id="PR00344">
    <property type="entry name" value="BCTRLSENSOR"/>
</dbReference>
<dbReference type="Gene3D" id="2.30.30.40">
    <property type="entry name" value="SH3 Domains"/>
    <property type="match status" value="1"/>
</dbReference>
<dbReference type="SMART" id="SM01231">
    <property type="entry name" value="H-kinase_dim"/>
    <property type="match status" value="1"/>
</dbReference>
<evidence type="ECO:0000256" key="10">
    <source>
        <dbReference type="ARBA" id="ARBA00023012"/>
    </source>
</evidence>
<dbReference type="Gene3D" id="3.30.565.10">
    <property type="entry name" value="Histidine kinase-like ATPase, C-terminal domain"/>
    <property type="match status" value="1"/>
</dbReference>
<dbReference type="InterPro" id="IPR036061">
    <property type="entry name" value="CheW-like_dom_sf"/>
</dbReference>
<dbReference type="InterPro" id="IPR037052">
    <property type="entry name" value="CheA-like_P2_sf"/>
</dbReference>
<dbReference type="EMBL" id="ACXX02000017">
    <property type="protein sequence ID" value="EGD46008.1"/>
    <property type="molecule type" value="Genomic_DNA"/>
</dbReference>
<dbReference type="Gene3D" id="3.30.70.1110">
    <property type="entry name" value="Histidine kinase CheA-like, P2 response regulator-binding domain"/>
    <property type="match status" value="1"/>
</dbReference>
<sequence>MDMSQYLQIFIEEAKEHVQSLNECLLQIEKDPEDKDVLNEIFRVAHTLKGMAGTMGYTKMTKLTHDMENVLHAIRNDEIKVTSDLVDVLFKCLDALENYVNSVVNTGGEGDKEYKNVIDALNEILANKGTVKTPEKTRTAAEKTEQPVNEGKYITAQLQLDEFEKNAVNKAKDMGINALKITLVLNSGCLLKSARAFILFQTLERYGEIIKSQPSVQDIEDEKFDNEFTVIVVSKENEQLFAKELNSIAEVDEVIITTLDKFDSETSSTVEDANKPVSETKASETVPDAQKHAADSQEAAKPNANNAPKKTQRTVRVDIDRLDVLMNLVGELIITKTRLEGTDITQKPQEYHETLEYLERITTNLNDAVMKVRMVPVETVFNRFPRMIRDIAKDLGKEIELKMSGEETELDRTVIDEIGDPLIHLLRNSCDHGLESAEKRKELGKSEIGRINLIAYQSGNNVLIEVEDDGAGINIDKIKNKAVENGIITKEAANSMTQQDAIELLFRPSFSTADKITGLSGRGVGLDVVKTKIEQLGGTVEVETQSGRGSKFIIKLPLTLAIYQALLVNVGGEKYAIPLGAIYQIYNWSAEDVKTVQGQEVILLRNMVVPITRLADSLEVPNRNEQANQKQLKIVIVRKGEKLTGLVVDSVIGQQEIVIKSLGKLLTGIKYLAGATILGDGNVALIVDVNSIT</sequence>
<evidence type="ECO:0000256" key="5">
    <source>
        <dbReference type="ARBA" id="ARBA00022553"/>
    </source>
</evidence>
<evidence type="ECO:0000259" key="13">
    <source>
        <dbReference type="PROSITE" id="PS50109"/>
    </source>
</evidence>
<proteinExistence type="predicted"/>
<evidence type="ECO:0000256" key="8">
    <source>
        <dbReference type="ARBA" id="ARBA00022777"/>
    </source>
</evidence>
<reference evidence="16" key="1">
    <citation type="submission" date="2009-07" db="EMBL/GenBank/DDBJ databases">
        <authorList>
            <consortium name="US DOE Joint Genome Institute (JGI-PGF)"/>
            <person name="Lucas S."/>
            <person name="Copeland A."/>
            <person name="Lapidus A."/>
            <person name="Glavina del Rio T."/>
            <person name="Tice H."/>
            <person name="Bruce D."/>
            <person name="Goodwin L."/>
            <person name="Pitluck S."/>
            <person name="Larimer F."/>
            <person name="Land M.L."/>
            <person name="Mouttaki H."/>
            <person name="He Z."/>
            <person name="Zhou J."/>
            <person name="Hemme C.L."/>
        </authorList>
    </citation>
    <scope>NUCLEOTIDE SEQUENCE</scope>
    <source>
        <strain evidence="16">DSM 2782</strain>
    </source>
</reference>
<protein>
    <recommendedName>
        <fullName evidence="3">Chemotaxis protein CheA</fullName>
        <ecNumber evidence="2">2.7.13.3</ecNumber>
    </recommendedName>
</protein>
<evidence type="ECO:0000259" key="14">
    <source>
        <dbReference type="PROSITE" id="PS50851"/>
    </source>
</evidence>
<evidence type="ECO:0000259" key="15">
    <source>
        <dbReference type="PROSITE" id="PS50894"/>
    </source>
</evidence>
<evidence type="ECO:0000256" key="2">
    <source>
        <dbReference type="ARBA" id="ARBA00012438"/>
    </source>
</evidence>
<dbReference type="InterPro" id="IPR036097">
    <property type="entry name" value="HisK_dim/P_sf"/>
</dbReference>
<dbReference type="GO" id="GO:0000155">
    <property type="term" value="F:phosphorelay sensor kinase activity"/>
    <property type="evidence" value="ECO:0007669"/>
    <property type="project" value="InterPro"/>
</dbReference>
<dbReference type="InterPro" id="IPR036641">
    <property type="entry name" value="HPT_dom_sf"/>
</dbReference>
<dbReference type="Proteomes" id="UP000003860">
    <property type="component" value="Unassembled WGS sequence"/>
</dbReference>
<keyword evidence="4" id="KW-0145">Chemotaxis</keyword>
<evidence type="ECO:0000256" key="9">
    <source>
        <dbReference type="ARBA" id="ARBA00022840"/>
    </source>
</evidence>
<dbReference type="Pfam" id="PF02895">
    <property type="entry name" value="H-kinase_dim"/>
    <property type="match status" value="1"/>
</dbReference>
<dbReference type="AlphaFoldDB" id="F1THM6"/>
<evidence type="ECO:0000256" key="7">
    <source>
        <dbReference type="ARBA" id="ARBA00022741"/>
    </source>
</evidence>
<dbReference type="PROSITE" id="PS50109">
    <property type="entry name" value="HIS_KIN"/>
    <property type="match status" value="1"/>
</dbReference>
<dbReference type="InterPro" id="IPR005467">
    <property type="entry name" value="His_kinase_dom"/>
</dbReference>
<evidence type="ECO:0000256" key="4">
    <source>
        <dbReference type="ARBA" id="ARBA00022500"/>
    </source>
</evidence>
<dbReference type="InterPro" id="IPR003594">
    <property type="entry name" value="HATPase_dom"/>
</dbReference>
<keyword evidence="7" id="KW-0547">Nucleotide-binding</keyword>
<dbReference type="Gene3D" id="1.10.287.560">
    <property type="entry name" value="Histidine kinase CheA-like, homodimeric domain"/>
    <property type="match status" value="1"/>
</dbReference>
<dbReference type="Gene3D" id="1.20.120.160">
    <property type="entry name" value="HPT domain"/>
    <property type="match status" value="1"/>
</dbReference>
<dbReference type="InterPro" id="IPR037006">
    <property type="entry name" value="CheA-like_homodim_sf"/>
</dbReference>
<evidence type="ECO:0000256" key="11">
    <source>
        <dbReference type="PROSITE-ProRule" id="PRU00110"/>
    </source>
</evidence>
<dbReference type="InterPro" id="IPR036890">
    <property type="entry name" value="HATPase_C_sf"/>
</dbReference>
<feature type="domain" description="Histidine kinase" evidence="13">
    <location>
        <begin position="359"/>
        <end position="560"/>
    </location>
</feature>
<dbReference type="CDD" id="cd00731">
    <property type="entry name" value="CheA_reg"/>
    <property type="match status" value="1"/>
</dbReference>
<dbReference type="SUPFAM" id="SSF50341">
    <property type="entry name" value="CheW-like"/>
    <property type="match status" value="1"/>
</dbReference>
<dbReference type="InterPro" id="IPR004105">
    <property type="entry name" value="CheA-like_dim"/>
</dbReference>
<feature type="modified residue" description="Phosphohistidine" evidence="11">
    <location>
        <position position="46"/>
    </location>
</feature>
<dbReference type="SMART" id="SM00387">
    <property type="entry name" value="HATPase_c"/>
    <property type="match status" value="1"/>
</dbReference>
<dbReference type="CDD" id="cd16916">
    <property type="entry name" value="HATPase_CheA-like"/>
    <property type="match status" value="1"/>
</dbReference>
<dbReference type="Pfam" id="PF01627">
    <property type="entry name" value="Hpt"/>
    <property type="match status" value="1"/>
</dbReference>
<dbReference type="Pfam" id="PF07194">
    <property type="entry name" value="P2"/>
    <property type="match status" value="1"/>
</dbReference>
<dbReference type="SUPFAM" id="SSF55874">
    <property type="entry name" value="ATPase domain of HSP90 chaperone/DNA topoisomerase II/histidine kinase"/>
    <property type="match status" value="1"/>
</dbReference>
<dbReference type="RefSeq" id="WP_004621973.1">
    <property type="nucleotide sequence ID" value="NZ_ACXX02000017.1"/>
</dbReference>
<evidence type="ECO:0000256" key="6">
    <source>
        <dbReference type="ARBA" id="ARBA00022679"/>
    </source>
</evidence>
<gene>
    <name evidence="16" type="ORF">Cpap_0614</name>
</gene>
<feature type="domain" description="CheW-like" evidence="14">
    <location>
        <begin position="562"/>
        <end position="693"/>
    </location>
</feature>
<feature type="compositionally biased region" description="Low complexity" evidence="12">
    <location>
        <begin position="299"/>
        <end position="309"/>
    </location>
</feature>
<dbReference type="SUPFAM" id="SSF47384">
    <property type="entry name" value="Homodimeric domain of signal transducing histidine kinase"/>
    <property type="match status" value="1"/>
</dbReference>
<dbReference type="InterPro" id="IPR002545">
    <property type="entry name" value="CheW-lke_dom"/>
</dbReference>
<dbReference type="Pfam" id="PF01584">
    <property type="entry name" value="CheW"/>
    <property type="match status" value="1"/>
</dbReference>
<dbReference type="GO" id="GO:0005524">
    <property type="term" value="F:ATP binding"/>
    <property type="evidence" value="ECO:0007669"/>
    <property type="project" value="UniProtKB-KW"/>
</dbReference>
<keyword evidence="6" id="KW-0808">Transferase</keyword>
<evidence type="ECO:0000313" key="17">
    <source>
        <dbReference type="Proteomes" id="UP000003860"/>
    </source>
</evidence>
<dbReference type="InterPro" id="IPR004358">
    <property type="entry name" value="Sig_transdc_His_kin-like_C"/>
</dbReference>
<comment type="caution">
    <text evidence="16">The sequence shown here is derived from an EMBL/GenBank/DDBJ whole genome shotgun (WGS) entry which is preliminary data.</text>
</comment>
<dbReference type="InterPro" id="IPR008207">
    <property type="entry name" value="Sig_transdc_His_kin_Hpt_dom"/>
</dbReference>
<comment type="catalytic activity">
    <reaction evidence="1">
        <text>ATP + protein L-histidine = ADP + protein N-phospho-L-histidine.</text>
        <dbReference type="EC" id="2.7.13.3"/>
    </reaction>
</comment>
<dbReference type="FunFam" id="3.30.565.10:FF:000016">
    <property type="entry name" value="Chemotaxis protein CheA, putative"/>
    <property type="match status" value="1"/>
</dbReference>
<evidence type="ECO:0000313" key="16">
    <source>
        <dbReference type="EMBL" id="EGD46008.1"/>
    </source>
</evidence>
<evidence type="ECO:0000256" key="12">
    <source>
        <dbReference type="SAM" id="MobiDB-lite"/>
    </source>
</evidence>
<dbReference type="EC" id="2.7.13.3" evidence="2"/>
<evidence type="ECO:0000256" key="3">
    <source>
        <dbReference type="ARBA" id="ARBA00021495"/>
    </source>
</evidence>
<dbReference type="eggNOG" id="COG0643">
    <property type="taxonomic scope" value="Bacteria"/>
</dbReference>
<dbReference type="PANTHER" id="PTHR43395:SF1">
    <property type="entry name" value="CHEMOTAXIS PROTEIN CHEA"/>
    <property type="match status" value="1"/>
</dbReference>
<feature type="domain" description="HPt" evidence="15">
    <location>
        <begin position="1"/>
        <end position="103"/>
    </location>
</feature>
<keyword evidence="8 16" id="KW-0418">Kinase</keyword>
<evidence type="ECO:0000256" key="1">
    <source>
        <dbReference type="ARBA" id="ARBA00000085"/>
    </source>
</evidence>
<dbReference type="SMART" id="SM00260">
    <property type="entry name" value="CheW"/>
    <property type="match status" value="1"/>
</dbReference>
<reference evidence="16" key="2">
    <citation type="submission" date="2011-01" db="EMBL/GenBank/DDBJ databases">
        <title>The Non-contiguous Finished genome of Clostridium papyrosolvens.</title>
        <authorList>
            <person name="Lucas S."/>
            <person name="Copeland A."/>
            <person name="Lapidus A."/>
            <person name="Cheng J.-F."/>
            <person name="Goodwin L."/>
            <person name="Pitluck S."/>
            <person name="Misra M."/>
            <person name="Chertkov O."/>
            <person name="Detter J.C."/>
            <person name="Han C."/>
            <person name="Tapia R."/>
            <person name="Land M."/>
            <person name="Hauser L."/>
            <person name="Kyrpides N."/>
            <person name="Ivanova N."/>
            <person name="Pagani I."/>
            <person name="Mouttaki H."/>
            <person name="He Z."/>
            <person name="Zhou J."/>
            <person name="Hemme C.L."/>
            <person name="Woyke T."/>
        </authorList>
    </citation>
    <scope>NUCLEOTIDE SEQUENCE [LARGE SCALE GENOMIC DNA]</scope>
    <source>
        <strain evidence="16">DSM 2782</strain>
    </source>
</reference>
<dbReference type="SUPFAM" id="SSF47226">
    <property type="entry name" value="Histidine-containing phosphotransfer domain, HPT domain"/>
    <property type="match status" value="1"/>
</dbReference>
<dbReference type="GO" id="GO:0005737">
    <property type="term" value="C:cytoplasm"/>
    <property type="evidence" value="ECO:0007669"/>
    <property type="project" value="InterPro"/>
</dbReference>
<dbReference type="Pfam" id="PF02518">
    <property type="entry name" value="HATPase_c"/>
    <property type="match status" value="1"/>
</dbReference>
<dbReference type="InterPro" id="IPR010808">
    <property type="entry name" value="CheA_P2-bd"/>
</dbReference>
<dbReference type="GO" id="GO:0006935">
    <property type="term" value="P:chemotaxis"/>
    <property type="evidence" value="ECO:0007669"/>
    <property type="project" value="UniProtKB-KW"/>
</dbReference>
<keyword evidence="5 11" id="KW-0597">Phosphoprotein</keyword>
<accession>F1THM6</accession>
<feature type="region of interest" description="Disordered" evidence="12">
    <location>
        <begin position="267"/>
        <end position="312"/>
    </location>
</feature>
<dbReference type="STRING" id="588581.Cpap_0614"/>
<organism evidence="16 17">
    <name type="scientific">Ruminiclostridium papyrosolvens DSM 2782</name>
    <dbReference type="NCBI Taxonomy" id="588581"/>
    <lineage>
        <taxon>Bacteria</taxon>
        <taxon>Bacillati</taxon>
        <taxon>Bacillota</taxon>
        <taxon>Clostridia</taxon>
        <taxon>Eubacteriales</taxon>
        <taxon>Oscillospiraceae</taxon>
        <taxon>Ruminiclostridium</taxon>
    </lineage>
</organism>
<dbReference type="PROSITE" id="PS50894">
    <property type="entry name" value="HPT"/>
    <property type="match status" value="1"/>
</dbReference>
<dbReference type="InterPro" id="IPR035891">
    <property type="entry name" value="CheY-binding_CheA"/>
</dbReference>
<dbReference type="PANTHER" id="PTHR43395">
    <property type="entry name" value="SENSOR HISTIDINE KINASE CHEA"/>
    <property type="match status" value="1"/>
</dbReference>